<reference evidence="1" key="3">
    <citation type="journal article" date="2008" name="J. Biol. Chem.">
        <title>An insecticidal GroEL protein with chitin binding activity from Xenorhabdus nematophila.</title>
        <authorList>
            <person name="Joshi M.C."/>
            <person name="Sharma A."/>
            <person name="Kant S."/>
            <person name="Birah A."/>
            <person name="Gupta G.P."/>
            <person name="Khan S.R."/>
            <person name="Bhatnagar R."/>
            <person name="Banerjee N."/>
        </authorList>
    </citation>
    <scope>NUCLEOTIDE SEQUENCE</scope>
</reference>
<accession>B1H0T5</accession>
<reference evidence="1" key="2">
    <citation type="submission" date="2007-07" db="EMBL/GenBank/DDBJ databases">
        <authorList>
            <person name="Joshi M.C."/>
            <person name="Sharma A."/>
            <person name="Birah A."/>
            <person name="Khan S.R."/>
            <person name="Gupta G.P."/>
            <person name="Bhatnagar R."/>
            <person name="Banerjee N."/>
        </authorList>
    </citation>
    <scope>NUCLEOTIDE SEQUENCE</scope>
</reference>
<protein>
    <submittedName>
        <fullName evidence="1">Uncharacterized protein</fullName>
    </submittedName>
</protein>
<sequence>MLPTTTGVILITYHEIVGAIICGFVRNALNLDHYIVLFY</sequence>
<evidence type="ECO:0000313" key="1">
    <source>
        <dbReference type="EMBL" id="ACA50472.1"/>
    </source>
</evidence>
<organism evidence="1">
    <name type="scientific">Xenorhabdus nematophila</name>
    <name type="common">Achromobacter nematophilus</name>
    <dbReference type="NCBI Taxonomy" id="628"/>
    <lineage>
        <taxon>Bacteria</taxon>
        <taxon>Pseudomonadati</taxon>
        <taxon>Pseudomonadota</taxon>
        <taxon>Gammaproteobacteria</taxon>
        <taxon>Enterobacterales</taxon>
        <taxon>Morganellaceae</taxon>
        <taxon>Xenorhabdus</taxon>
    </lineage>
</organism>
<dbReference type="EMBL" id="AY184491">
    <property type="protein sequence ID" value="ACA50472.1"/>
    <property type="molecule type" value="Genomic_DNA"/>
</dbReference>
<reference evidence="1" key="1">
    <citation type="submission" date="2002-11" db="EMBL/GenBank/DDBJ databases">
        <authorList>
            <person name="Banerjee-Bhatnagar N."/>
            <person name="Khan S.R."/>
            <person name="Khandelwal P."/>
        </authorList>
    </citation>
    <scope>NUCLEOTIDE SEQUENCE</scope>
</reference>
<proteinExistence type="predicted"/>
<dbReference type="AlphaFoldDB" id="B1H0T5"/>
<name>B1H0T5_XENNE</name>